<sequence length="398" mass="45915">MSTKSKRLRIYLDKAHLKGFKSIDDLTIVFQKGLNVLIGKNGSGKSNLIELLHKAISYKKDNRLNYTSADLKFVSEDNHLFELEIKKQTHSSLELDGENIDATRGYIERFKIDGAIFSDTNAPRNSGRFKFGNQEVTFWYNYRLTLSQLGYETIYSTCIQFDLPTNLEIVNTASTIKVDLKEGIMEDGDPYSFIFVNQSMFDLQIFFAQLKGGYENVSSQDILSWLTIDSGVIDNLKRHSPITNLRFNPNINIYNDGNTLILENIKIDFQINDTWLPWSYLSDGTRRLFYIISQVTSSNGLVLLEEPELGIHPHQFNLLMDFLKEQSEEKQIIISTHSPKALDHLSSDELNNILITYYDRQLGTQIRHLSDAEISKAKRYMKEVGFFSDYWLMSDLEE</sequence>
<dbReference type="InterPro" id="IPR038729">
    <property type="entry name" value="Rad50/SbcC_AAA"/>
</dbReference>
<dbReference type="InterPro" id="IPR014555">
    <property type="entry name" value="RecF-like"/>
</dbReference>
<dbReference type="Gene3D" id="3.40.50.300">
    <property type="entry name" value="P-loop containing nucleotide triphosphate hydrolases"/>
    <property type="match status" value="2"/>
</dbReference>
<dbReference type="Pfam" id="PF13476">
    <property type="entry name" value="AAA_23"/>
    <property type="match status" value="1"/>
</dbReference>
<organism evidence="3 4">
    <name type="scientific">Mucilaginibacter myungsuensis</name>
    <dbReference type="NCBI Taxonomy" id="649104"/>
    <lineage>
        <taxon>Bacteria</taxon>
        <taxon>Pseudomonadati</taxon>
        <taxon>Bacteroidota</taxon>
        <taxon>Sphingobacteriia</taxon>
        <taxon>Sphingobacteriales</taxon>
        <taxon>Sphingobacteriaceae</taxon>
        <taxon>Mucilaginibacter</taxon>
    </lineage>
</organism>
<dbReference type="PIRSF" id="PIRSF029347">
    <property type="entry name" value="RecF"/>
    <property type="match status" value="1"/>
</dbReference>
<dbReference type="Pfam" id="PF13304">
    <property type="entry name" value="AAA_21"/>
    <property type="match status" value="1"/>
</dbReference>
<dbReference type="RefSeq" id="WP_194111941.1">
    <property type="nucleotide sequence ID" value="NZ_JADFFL010000004.1"/>
</dbReference>
<dbReference type="GO" id="GO:0006302">
    <property type="term" value="P:double-strand break repair"/>
    <property type="evidence" value="ECO:0007669"/>
    <property type="project" value="InterPro"/>
</dbReference>
<dbReference type="GO" id="GO:0005524">
    <property type="term" value="F:ATP binding"/>
    <property type="evidence" value="ECO:0007669"/>
    <property type="project" value="InterPro"/>
</dbReference>
<dbReference type="Proteomes" id="UP000622475">
    <property type="component" value="Unassembled WGS sequence"/>
</dbReference>
<reference evidence="3" key="1">
    <citation type="submission" date="2020-10" db="EMBL/GenBank/DDBJ databases">
        <title>Mucilaginibacter mali sp. nov., isolated from rhizosphere soil of apple orchard.</title>
        <authorList>
            <person name="Lee J.-S."/>
            <person name="Kim H.S."/>
            <person name="Kim J.-S."/>
        </authorList>
    </citation>
    <scope>NUCLEOTIDE SEQUENCE</scope>
    <source>
        <strain evidence="3">KCTC 22746</strain>
    </source>
</reference>
<dbReference type="AlphaFoldDB" id="A0A929PXX2"/>
<accession>A0A929PXX2</accession>
<evidence type="ECO:0000313" key="4">
    <source>
        <dbReference type="Proteomes" id="UP000622475"/>
    </source>
</evidence>
<dbReference type="InterPro" id="IPR027417">
    <property type="entry name" value="P-loop_NTPase"/>
</dbReference>
<evidence type="ECO:0000259" key="1">
    <source>
        <dbReference type="Pfam" id="PF13304"/>
    </source>
</evidence>
<keyword evidence="4" id="KW-1185">Reference proteome</keyword>
<proteinExistence type="predicted"/>
<evidence type="ECO:0000259" key="2">
    <source>
        <dbReference type="Pfam" id="PF13476"/>
    </source>
</evidence>
<evidence type="ECO:0000313" key="3">
    <source>
        <dbReference type="EMBL" id="MBE9662722.1"/>
    </source>
</evidence>
<dbReference type="PANTHER" id="PTHR32182">
    <property type="entry name" value="DNA REPLICATION AND REPAIR PROTEIN RECF"/>
    <property type="match status" value="1"/>
</dbReference>
<dbReference type="SUPFAM" id="SSF52540">
    <property type="entry name" value="P-loop containing nucleoside triphosphate hydrolases"/>
    <property type="match status" value="1"/>
</dbReference>
<gene>
    <name evidence="3" type="ORF">IRJ16_12585</name>
</gene>
<dbReference type="EMBL" id="JADFFL010000004">
    <property type="protein sequence ID" value="MBE9662722.1"/>
    <property type="molecule type" value="Genomic_DNA"/>
</dbReference>
<feature type="domain" description="ATPase AAA-type core" evidence="1">
    <location>
        <begin position="272"/>
        <end position="343"/>
    </location>
</feature>
<dbReference type="GO" id="GO:0000731">
    <property type="term" value="P:DNA synthesis involved in DNA repair"/>
    <property type="evidence" value="ECO:0007669"/>
    <property type="project" value="TreeGrafter"/>
</dbReference>
<feature type="domain" description="Rad50/SbcC-type AAA" evidence="2">
    <location>
        <begin position="16"/>
        <end position="104"/>
    </location>
</feature>
<dbReference type="PANTHER" id="PTHR32182:SF22">
    <property type="entry name" value="ATP-DEPENDENT ENDONUCLEASE, OLD FAMILY-RELATED"/>
    <property type="match status" value="1"/>
</dbReference>
<name>A0A929PXX2_9SPHI</name>
<dbReference type="InterPro" id="IPR003959">
    <property type="entry name" value="ATPase_AAA_core"/>
</dbReference>
<comment type="caution">
    <text evidence="3">The sequence shown here is derived from an EMBL/GenBank/DDBJ whole genome shotgun (WGS) entry which is preliminary data.</text>
</comment>
<dbReference type="GO" id="GO:0016887">
    <property type="term" value="F:ATP hydrolysis activity"/>
    <property type="evidence" value="ECO:0007669"/>
    <property type="project" value="InterPro"/>
</dbReference>
<protein>
    <submittedName>
        <fullName evidence="3">AAA family ATPase</fullName>
    </submittedName>
</protein>